<dbReference type="InterPro" id="IPR001320">
    <property type="entry name" value="Iontro_rcpt_C"/>
</dbReference>
<evidence type="ECO:0000256" key="1">
    <source>
        <dbReference type="ARBA" id="ARBA00004651"/>
    </source>
</evidence>
<dbReference type="EMBL" id="JASPKZ010008345">
    <property type="protein sequence ID" value="KAJ9580362.1"/>
    <property type="molecule type" value="Genomic_DNA"/>
</dbReference>
<dbReference type="GO" id="GO:0015276">
    <property type="term" value="F:ligand-gated monoatomic ion channel activity"/>
    <property type="evidence" value="ECO:0007669"/>
    <property type="project" value="InterPro"/>
</dbReference>
<dbReference type="PANTHER" id="PTHR42643">
    <property type="entry name" value="IONOTROPIC RECEPTOR 20A-RELATED"/>
    <property type="match status" value="1"/>
</dbReference>
<keyword evidence="12" id="KW-1185">Reference proteome</keyword>
<keyword evidence="7" id="KW-0675">Receptor</keyword>
<feature type="transmembrane region" description="Helical" evidence="9">
    <location>
        <begin position="12"/>
        <end position="30"/>
    </location>
</feature>
<dbReference type="Gene3D" id="1.10.287.70">
    <property type="match status" value="1"/>
</dbReference>
<keyword evidence="3" id="KW-1003">Cell membrane</keyword>
<dbReference type="GO" id="GO:0050906">
    <property type="term" value="P:detection of stimulus involved in sensory perception"/>
    <property type="evidence" value="ECO:0007669"/>
    <property type="project" value="UniProtKB-ARBA"/>
</dbReference>
<evidence type="ECO:0000313" key="11">
    <source>
        <dbReference type="EMBL" id="KAJ9580362.1"/>
    </source>
</evidence>
<organism evidence="11 12">
    <name type="scientific">Diploptera punctata</name>
    <name type="common">Pacific beetle cockroach</name>
    <dbReference type="NCBI Taxonomy" id="6984"/>
    <lineage>
        <taxon>Eukaryota</taxon>
        <taxon>Metazoa</taxon>
        <taxon>Ecdysozoa</taxon>
        <taxon>Arthropoda</taxon>
        <taxon>Hexapoda</taxon>
        <taxon>Insecta</taxon>
        <taxon>Pterygota</taxon>
        <taxon>Neoptera</taxon>
        <taxon>Polyneoptera</taxon>
        <taxon>Dictyoptera</taxon>
        <taxon>Blattodea</taxon>
        <taxon>Blaberoidea</taxon>
        <taxon>Blaberidae</taxon>
        <taxon>Diplopterinae</taxon>
        <taxon>Diploptera</taxon>
    </lineage>
</organism>
<name>A0AAD8E8B6_DIPPU</name>
<dbReference type="AlphaFoldDB" id="A0AAD8E8B6"/>
<comment type="caution">
    <text evidence="11">The sequence shown here is derived from an EMBL/GenBank/DDBJ whole genome shotgun (WGS) entry which is preliminary data.</text>
</comment>
<dbReference type="Pfam" id="PF00060">
    <property type="entry name" value="Lig_chan"/>
    <property type="match status" value="1"/>
</dbReference>
<evidence type="ECO:0000313" key="12">
    <source>
        <dbReference type="Proteomes" id="UP001233999"/>
    </source>
</evidence>
<dbReference type="SUPFAM" id="SSF53850">
    <property type="entry name" value="Periplasmic binding protein-like II"/>
    <property type="match status" value="1"/>
</dbReference>
<dbReference type="InterPro" id="IPR052192">
    <property type="entry name" value="Insect_Ionotropic_Sensory_Rcpt"/>
</dbReference>
<evidence type="ECO:0000256" key="3">
    <source>
        <dbReference type="ARBA" id="ARBA00022475"/>
    </source>
</evidence>
<evidence type="ECO:0000256" key="5">
    <source>
        <dbReference type="ARBA" id="ARBA00022989"/>
    </source>
</evidence>
<dbReference type="Proteomes" id="UP001233999">
    <property type="component" value="Unassembled WGS sequence"/>
</dbReference>
<evidence type="ECO:0000256" key="8">
    <source>
        <dbReference type="ARBA" id="ARBA00023180"/>
    </source>
</evidence>
<sequence>MSKGGEDDFIVTGLGLELIILFAAKMNFTVRFLEPVMKIRVEPLFEQASMLQTGQIDIMTGCIPYALPLPTYGDASVPIIVDTFNYGVPCPKPLTKTQRIMTLFSLATWISMGFVLIFVSFLFWLMSNILVRKSNFTGFNLLTQCFSATWGVLLGISVPYMPISLRTRCLFIIYVWYCFAISTVFQAFFTSFLVEPGCEKPMKTLEDVARAGLFFGSFDILDLAKGMDIFGEINMFKEIIFDDVLECVQNVMFERNTFTTVVSYLPSYIASLSGVADESKVVCFLDEPILTISLGPVLPKGSPLLDVLNAHIRHCLEGGLLQVYWSKIKHEVKLKADQTDEEGEYIVFNLTHLLPIFFVLLFGYLLSATVFLCELLVRLCESREIKT</sequence>
<protein>
    <recommendedName>
        <fullName evidence="10">Ionotropic glutamate receptor C-terminal domain-containing protein</fullName>
    </recommendedName>
</protein>
<reference evidence="11" key="1">
    <citation type="journal article" date="2023" name="IScience">
        <title>Live-bearing cockroach genome reveals convergent evolutionary mechanisms linked to viviparity in insects and beyond.</title>
        <authorList>
            <person name="Fouks B."/>
            <person name="Harrison M.C."/>
            <person name="Mikhailova A.A."/>
            <person name="Marchal E."/>
            <person name="English S."/>
            <person name="Carruthers M."/>
            <person name="Jennings E.C."/>
            <person name="Chiamaka E.L."/>
            <person name="Frigard R.A."/>
            <person name="Pippel M."/>
            <person name="Attardo G.M."/>
            <person name="Benoit J.B."/>
            <person name="Bornberg-Bauer E."/>
            <person name="Tobe S.S."/>
        </authorList>
    </citation>
    <scope>NUCLEOTIDE SEQUENCE</scope>
    <source>
        <strain evidence="11">Stay&amp;Tobe</strain>
    </source>
</reference>
<feature type="transmembrane region" description="Helical" evidence="9">
    <location>
        <begin position="170"/>
        <end position="194"/>
    </location>
</feature>
<evidence type="ECO:0000256" key="6">
    <source>
        <dbReference type="ARBA" id="ARBA00023136"/>
    </source>
</evidence>
<feature type="transmembrane region" description="Helical" evidence="9">
    <location>
        <begin position="138"/>
        <end position="158"/>
    </location>
</feature>
<dbReference type="GO" id="GO:0005886">
    <property type="term" value="C:plasma membrane"/>
    <property type="evidence" value="ECO:0007669"/>
    <property type="project" value="UniProtKB-SubCell"/>
</dbReference>
<evidence type="ECO:0000256" key="9">
    <source>
        <dbReference type="SAM" id="Phobius"/>
    </source>
</evidence>
<keyword evidence="4 9" id="KW-0812">Transmembrane</keyword>
<comment type="subcellular location">
    <subcellularLocation>
        <location evidence="1">Cell membrane</location>
        <topology evidence="1">Multi-pass membrane protein</topology>
    </subcellularLocation>
</comment>
<accession>A0AAD8E8B6</accession>
<dbReference type="PANTHER" id="PTHR42643:SF30">
    <property type="entry name" value="IONOTROPIC RECEPTOR 40A-RELATED"/>
    <property type="match status" value="1"/>
</dbReference>
<comment type="similarity">
    <text evidence="2">Belongs to the glutamate-gated ion channel (TC 1.A.10.1) family.</text>
</comment>
<evidence type="ECO:0000256" key="2">
    <source>
        <dbReference type="ARBA" id="ARBA00008685"/>
    </source>
</evidence>
<proteinExistence type="inferred from homology"/>
<feature type="domain" description="Ionotropic glutamate receptor C-terminal" evidence="10">
    <location>
        <begin position="106"/>
        <end position="363"/>
    </location>
</feature>
<gene>
    <name evidence="11" type="ORF">L9F63_003997</name>
</gene>
<keyword evidence="8" id="KW-0325">Glycoprotein</keyword>
<evidence type="ECO:0000259" key="10">
    <source>
        <dbReference type="Pfam" id="PF00060"/>
    </source>
</evidence>
<evidence type="ECO:0000256" key="7">
    <source>
        <dbReference type="ARBA" id="ARBA00023170"/>
    </source>
</evidence>
<feature type="transmembrane region" description="Helical" evidence="9">
    <location>
        <begin position="103"/>
        <end position="126"/>
    </location>
</feature>
<evidence type="ECO:0000256" key="4">
    <source>
        <dbReference type="ARBA" id="ARBA00022692"/>
    </source>
</evidence>
<feature type="transmembrane region" description="Helical" evidence="9">
    <location>
        <begin position="353"/>
        <end position="377"/>
    </location>
</feature>
<reference evidence="11" key="2">
    <citation type="submission" date="2023-05" db="EMBL/GenBank/DDBJ databases">
        <authorList>
            <person name="Fouks B."/>
        </authorList>
    </citation>
    <scope>NUCLEOTIDE SEQUENCE</scope>
    <source>
        <strain evidence="11">Stay&amp;Tobe</strain>
        <tissue evidence="11">Testes</tissue>
    </source>
</reference>
<keyword evidence="5 9" id="KW-1133">Transmembrane helix</keyword>
<keyword evidence="6 9" id="KW-0472">Membrane</keyword>